<organism evidence="1">
    <name type="scientific">uncultured Caudovirales phage</name>
    <dbReference type="NCBI Taxonomy" id="2100421"/>
    <lineage>
        <taxon>Viruses</taxon>
        <taxon>Duplodnaviria</taxon>
        <taxon>Heunggongvirae</taxon>
        <taxon>Uroviricota</taxon>
        <taxon>Caudoviricetes</taxon>
        <taxon>Peduoviridae</taxon>
        <taxon>Maltschvirus</taxon>
        <taxon>Maltschvirus maltsch</taxon>
    </lineage>
</organism>
<dbReference type="EMBL" id="LR796704">
    <property type="protein sequence ID" value="CAB4161082.1"/>
    <property type="molecule type" value="Genomic_DNA"/>
</dbReference>
<evidence type="ECO:0000313" key="1">
    <source>
        <dbReference type="EMBL" id="CAB4137364.1"/>
    </source>
</evidence>
<reference evidence="1" key="1">
    <citation type="submission" date="2020-04" db="EMBL/GenBank/DDBJ databases">
        <authorList>
            <person name="Chiriac C."/>
            <person name="Salcher M."/>
            <person name="Ghai R."/>
            <person name="Kavagutti S V."/>
        </authorList>
    </citation>
    <scope>NUCLEOTIDE SEQUENCE</scope>
</reference>
<name>A0A6J5LS37_9CAUD</name>
<dbReference type="EMBL" id="LR796335">
    <property type="protein sequence ID" value="CAB4137364.1"/>
    <property type="molecule type" value="Genomic_DNA"/>
</dbReference>
<accession>A0A6J5LS37</accession>
<gene>
    <name evidence="1" type="ORF">UFOVP320_28</name>
    <name evidence="2" type="ORF">UFOVP768_34</name>
</gene>
<protein>
    <submittedName>
        <fullName evidence="1">Uncharacterized protein</fullName>
    </submittedName>
</protein>
<evidence type="ECO:0000313" key="2">
    <source>
        <dbReference type="EMBL" id="CAB4161082.1"/>
    </source>
</evidence>
<sequence>MALTKRIELKNNFGETSIFSDCYIKVMTVSGNKNSISCCINFQKDKDGQFLDSQSFTFTPSMSGGNFIAQAYEHLKTLPEFAGATDC</sequence>
<proteinExistence type="predicted"/>